<name>A0A165E880_9BASI</name>
<dbReference type="InParanoid" id="A0A165E880"/>
<dbReference type="AlphaFoldDB" id="A0A165E880"/>
<dbReference type="OrthoDB" id="10360377at2759"/>
<gene>
    <name evidence="1" type="ORF">CALCODRAFT_18274</name>
</gene>
<evidence type="ECO:0000313" key="1">
    <source>
        <dbReference type="EMBL" id="KZT54306.1"/>
    </source>
</evidence>
<evidence type="ECO:0000313" key="2">
    <source>
        <dbReference type="Proteomes" id="UP000076842"/>
    </source>
</evidence>
<protein>
    <submittedName>
        <fullName evidence="1">Uncharacterized protein</fullName>
    </submittedName>
</protein>
<sequence>MSTPRPHRLALEPHAFYLIAFGPLHQPISATSWFLACALPMRAANNSVLAHTQWMYTYGMERGRLVERDTYTPSGGTLEAINNVLVYRLTPAGQPARSGREVDKADMQAAGASIDMGALGEVEEKEWVGKLFVWRVLLELKRVGRITVDDIGLLWNEIVREVDLGLKDRSQGGLEPRVVQCSFTQ</sequence>
<keyword evidence="2" id="KW-1185">Reference proteome</keyword>
<dbReference type="Proteomes" id="UP000076842">
    <property type="component" value="Unassembled WGS sequence"/>
</dbReference>
<dbReference type="EMBL" id="KV424017">
    <property type="protein sequence ID" value="KZT54306.1"/>
    <property type="molecule type" value="Genomic_DNA"/>
</dbReference>
<accession>A0A165E880</accession>
<organism evidence="1 2">
    <name type="scientific">Calocera cornea HHB12733</name>
    <dbReference type="NCBI Taxonomy" id="1353952"/>
    <lineage>
        <taxon>Eukaryota</taxon>
        <taxon>Fungi</taxon>
        <taxon>Dikarya</taxon>
        <taxon>Basidiomycota</taxon>
        <taxon>Agaricomycotina</taxon>
        <taxon>Dacrymycetes</taxon>
        <taxon>Dacrymycetales</taxon>
        <taxon>Dacrymycetaceae</taxon>
        <taxon>Calocera</taxon>
    </lineage>
</organism>
<proteinExistence type="predicted"/>
<reference evidence="1 2" key="1">
    <citation type="journal article" date="2016" name="Mol. Biol. Evol.">
        <title>Comparative Genomics of Early-Diverging Mushroom-Forming Fungi Provides Insights into the Origins of Lignocellulose Decay Capabilities.</title>
        <authorList>
            <person name="Nagy L.G."/>
            <person name="Riley R."/>
            <person name="Tritt A."/>
            <person name="Adam C."/>
            <person name="Daum C."/>
            <person name="Floudas D."/>
            <person name="Sun H."/>
            <person name="Yadav J.S."/>
            <person name="Pangilinan J."/>
            <person name="Larsson K.H."/>
            <person name="Matsuura K."/>
            <person name="Barry K."/>
            <person name="Labutti K."/>
            <person name="Kuo R."/>
            <person name="Ohm R.A."/>
            <person name="Bhattacharya S.S."/>
            <person name="Shirouzu T."/>
            <person name="Yoshinaga Y."/>
            <person name="Martin F.M."/>
            <person name="Grigoriev I.V."/>
            <person name="Hibbett D.S."/>
        </authorList>
    </citation>
    <scope>NUCLEOTIDE SEQUENCE [LARGE SCALE GENOMIC DNA]</scope>
    <source>
        <strain evidence="1 2">HHB12733</strain>
    </source>
</reference>